<evidence type="ECO:0000313" key="9">
    <source>
        <dbReference type="EMBL" id="USP72974.1"/>
    </source>
</evidence>
<evidence type="ECO:0000313" key="10">
    <source>
        <dbReference type="Proteomes" id="UP001056012"/>
    </source>
</evidence>
<dbReference type="Gene3D" id="1.10.630.10">
    <property type="entry name" value="Cytochrome P450"/>
    <property type="match status" value="1"/>
</dbReference>
<keyword evidence="8" id="KW-1133">Transmembrane helix</keyword>
<keyword evidence="8" id="KW-0472">Membrane</keyword>
<evidence type="ECO:0008006" key="11">
    <source>
        <dbReference type="Google" id="ProtNLM"/>
    </source>
</evidence>
<dbReference type="Proteomes" id="UP001056012">
    <property type="component" value="Chromosome 1"/>
</dbReference>
<keyword evidence="7" id="KW-0503">Monooxygenase</keyword>
<dbReference type="GO" id="GO:0016705">
    <property type="term" value="F:oxidoreductase activity, acting on paired donors, with incorporation or reduction of molecular oxygen"/>
    <property type="evidence" value="ECO:0007669"/>
    <property type="project" value="InterPro"/>
</dbReference>
<organism evidence="9 10">
    <name type="scientific">Curvularia clavata</name>
    <dbReference type="NCBI Taxonomy" id="95742"/>
    <lineage>
        <taxon>Eukaryota</taxon>
        <taxon>Fungi</taxon>
        <taxon>Dikarya</taxon>
        <taxon>Ascomycota</taxon>
        <taxon>Pezizomycotina</taxon>
        <taxon>Dothideomycetes</taxon>
        <taxon>Pleosporomycetidae</taxon>
        <taxon>Pleosporales</taxon>
        <taxon>Pleosporineae</taxon>
        <taxon>Pleosporaceae</taxon>
        <taxon>Curvularia</taxon>
    </lineage>
</organism>
<keyword evidence="8" id="KW-0812">Transmembrane</keyword>
<dbReference type="InterPro" id="IPR001128">
    <property type="entry name" value="Cyt_P450"/>
</dbReference>
<evidence type="ECO:0000256" key="4">
    <source>
        <dbReference type="ARBA" id="ARBA00022723"/>
    </source>
</evidence>
<dbReference type="GO" id="GO:0004497">
    <property type="term" value="F:monooxygenase activity"/>
    <property type="evidence" value="ECO:0007669"/>
    <property type="project" value="UniProtKB-KW"/>
</dbReference>
<feature type="transmembrane region" description="Helical" evidence="8">
    <location>
        <begin position="12"/>
        <end position="34"/>
    </location>
</feature>
<dbReference type="PANTHER" id="PTHR46206:SF1">
    <property type="entry name" value="P450, PUTATIVE (EUROFUNG)-RELATED"/>
    <property type="match status" value="1"/>
</dbReference>
<name>A0A9Q8YZN8_CURCL</name>
<dbReference type="GO" id="GO:0005506">
    <property type="term" value="F:iron ion binding"/>
    <property type="evidence" value="ECO:0007669"/>
    <property type="project" value="InterPro"/>
</dbReference>
<dbReference type="VEuPathDB" id="FungiDB:yc1106_00248"/>
<dbReference type="OrthoDB" id="1844152at2759"/>
<dbReference type="InterPro" id="IPR036396">
    <property type="entry name" value="Cyt_P450_sf"/>
</dbReference>
<evidence type="ECO:0000256" key="6">
    <source>
        <dbReference type="ARBA" id="ARBA00023004"/>
    </source>
</evidence>
<dbReference type="SUPFAM" id="SSF48264">
    <property type="entry name" value="Cytochrome P450"/>
    <property type="match status" value="1"/>
</dbReference>
<evidence type="ECO:0000256" key="2">
    <source>
        <dbReference type="ARBA" id="ARBA00010617"/>
    </source>
</evidence>
<accession>A0A9Q8YZN8</accession>
<keyword evidence="5" id="KW-0560">Oxidoreductase</keyword>
<keyword evidence="6" id="KW-0408">Iron</keyword>
<evidence type="ECO:0000256" key="7">
    <source>
        <dbReference type="ARBA" id="ARBA00023033"/>
    </source>
</evidence>
<evidence type="ECO:0000256" key="1">
    <source>
        <dbReference type="ARBA" id="ARBA00001971"/>
    </source>
</evidence>
<keyword evidence="10" id="KW-1185">Reference proteome</keyword>
<dbReference type="EMBL" id="CP089274">
    <property type="protein sequence ID" value="USP72974.1"/>
    <property type="molecule type" value="Genomic_DNA"/>
</dbReference>
<evidence type="ECO:0000256" key="8">
    <source>
        <dbReference type="SAM" id="Phobius"/>
    </source>
</evidence>
<comment type="cofactor">
    <cofactor evidence="1">
        <name>heme</name>
        <dbReference type="ChEBI" id="CHEBI:30413"/>
    </cofactor>
</comment>
<gene>
    <name evidence="9" type="ORF">yc1106_00248</name>
</gene>
<evidence type="ECO:0000256" key="5">
    <source>
        <dbReference type="ARBA" id="ARBA00023002"/>
    </source>
</evidence>
<dbReference type="AlphaFoldDB" id="A0A9Q8YZN8"/>
<dbReference type="GO" id="GO:0020037">
    <property type="term" value="F:heme binding"/>
    <property type="evidence" value="ECO:0007669"/>
    <property type="project" value="InterPro"/>
</dbReference>
<comment type="similarity">
    <text evidence="2">Belongs to the cytochrome P450 family.</text>
</comment>
<dbReference type="PANTHER" id="PTHR46206">
    <property type="entry name" value="CYTOCHROME P450"/>
    <property type="match status" value="1"/>
</dbReference>
<keyword evidence="3" id="KW-0349">Heme</keyword>
<dbReference type="Pfam" id="PF00067">
    <property type="entry name" value="p450"/>
    <property type="match status" value="1"/>
</dbReference>
<evidence type="ECO:0000256" key="3">
    <source>
        <dbReference type="ARBA" id="ARBA00022617"/>
    </source>
</evidence>
<reference evidence="9" key="1">
    <citation type="submission" date="2021-12" db="EMBL/GenBank/DDBJ databases">
        <title>Curvularia clavata genome.</title>
        <authorList>
            <person name="Cao Y."/>
        </authorList>
    </citation>
    <scope>NUCLEOTIDE SEQUENCE</scope>
    <source>
        <strain evidence="9">Yc1106</strain>
    </source>
</reference>
<dbReference type="CDD" id="cd11041">
    <property type="entry name" value="CYP503A1-like"/>
    <property type="match status" value="1"/>
</dbReference>
<proteinExistence type="inferred from homology"/>
<sequence length="563" mass="64581">MAADHGRSDTFLTLPHIAVAIFTYFVVATAYNFLISPKIPTNIPWMGYGKGWLAQIRNFAAVTNSKEWALAGYEKHSRNDEFFVLPATLGSFAEIVIPPSQMAWMFDQPDNVLSVSEAHYDILYGDYSFIDPIILKDPYHEHVTHKSLVRNLNAIIPDLIDEVPHAIAGVYGTNTEKWIKLDVMDSFMRMIPSLTNRMLVGSLCRNRKYLNAVANFTMDCIRIQGLMVVIPGALQPIAGRILSLANHYHYWLSSRFTIPLIKQRISDMTKKDAGHPDYITWKEPNDFITWSYRTAQAENRRDEMQPTRIAQRILPLNFASNHTTTLTAYEALVNILHADPGVMRQLREEAYRILQEEGGYTRNGLSRMHRIDSAIRESQRLSPFALTLVHRKVVAKEGVTTPQGIHFPYGTIIACPWTPIAADTDIFEKPDEFDAFRFSRPREEYEAMTPEEKEKTNALKLKQGSMVTTGFSHLPFGHGRHAWCVFSLLNDVLNNRNPNELYSPGRFFVSHELKIVFSHLLLHYDFKPIPERPKKLWVIRYGIPLPAQVEARYRKSMWTPSDE</sequence>
<keyword evidence="4" id="KW-0479">Metal-binding</keyword>
<protein>
    <recommendedName>
        <fullName evidence="11">Cytochrome P450</fullName>
    </recommendedName>
</protein>